<name>A0AAD4DQN4_9AGAM</name>
<organism evidence="2 3">
    <name type="scientific">Suillus fuscotomentosus</name>
    <dbReference type="NCBI Taxonomy" id="1912939"/>
    <lineage>
        <taxon>Eukaryota</taxon>
        <taxon>Fungi</taxon>
        <taxon>Dikarya</taxon>
        <taxon>Basidiomycota</taxon>
        <taxon>Agaricomycotina</taxon>
        <taxon>Agaricomycetes</taxon>
        <taxon>Agaricomycetidae</taxon>
        <taxon>Boletales</taxon>
        <taxon>Suillineae</taxon>
        <taxon>Suillaceae</taxon>
        <taxon>Suillus</taxon>
    </lineage>
</organism>
<gene>
    <name evidence="2" type="ORF">F5891DRAFT_965005</name>
</gene>
<dbReference type="Pfam" id="PF20231">
    <property type="entry name" value="DUF6589"/>
    <property type="match status" value="1"/>
</dbReference>
<dbReference type="AlphaFoldDB" id="A0AAD4DQN4"/>
<protein>
    <recommendedName>
        <fullName evidence="1">DUF6589 domain-containing protein</fullName>
    </recommendedName>
</protein>
<keyword evidence="3" id="KW-1185">Reference proteome</keyword>
<sequence length="478" mass="54532">MRTHIHWLFSWAAGTLRRELCKEVAELLLEHHSLHFKATSATVEQLEMTFMSQLAVTMQGVAPNLWNLVSALLDSREYRHRKMLHPAGHIPAPEDTPSQNEMDLGELGGDEPYFEDNNDGDEEDDGVFDLWYLSAAANCNQKTVVIISICMQNTNKRCNCLQGWMGFFMKSTGVPEKVIKVMAHAGLSVNLSTIYNMVTSILKEISRDIKREVHTLCAAFAYDNFDIAFNVAQPTLENHSFFVSTTSATVISLYGVDESNEEVLRSSAKLWASDPKNPSPSLFPLMNESRSFLMLHKKDTYNQQMNPTQLSGQEEAFAWHIYAILIQHNQNFKHFADKLDEPETIQRIPIHKTNQIPCCSMNIKQSTTDRNIEVLDNLFHQGGIRDKSEVNFDAEHDVDMTEHVILVHGDLLTKEWVDSVRNSQKIEHTPKNRLQYVVFLPGLFHYKMACADALWCTYIHPKEGCEDDNSLYQHIGIL</sequence>
<accession>A0AAD4DQN4</accession>
<dbReference type="RefSeq" id="XP_041217688.1">
    <property type="nucleotide sequence ID" value="XM_041376130.1"/>
</dbReference>
<dbReference type="EMBL" id="JABBWK010000145">
    <property type="protein sequence ID" value="KAG1890422.1"/>
    <property type="molecule type" value="Genomic_DNA"/>
</dbReference>
<comment type="caution">
    <text evidence="2">The sequence shown here is derived from an EMBL/GenBank/DDBJ whole genome shotgun (WGS) entry which is preliminary data.</text>
</comment>
<dbReference type="GeneID" id="64670428"/>
<dbReference type="Proteomes" id="UP001195769">
    <property type="component" value="Unassembled WGS sequence"/>
</dbReference>
<evidence type="ECO:0000313" key="3">
    <source>
        <dbReference type="Proteomes" id="UP001195769"/>
    </source>
</evidence>
<evidence type="ECO:0000313" key="2">
    <source>
        <dbReference type="EMBL" id="KAG1890422.1"/>
    </source>
</evidence>
<feature type="domain" description="DUF6589" evidence="1">
    <location>
        <begin position="303"/>
        <end position="476"/>
    </location>
</feature>
<dbReference type="InterPro" id="IPR046496">
    <property type="entry name" value="DUF6589"/>
</dbReference>
<evidence type="ECO:0000259" key="1">
    <source>
        <dbReference type="Pfam" id="PF20231"/>
    </source>
</evidence>
<reference evidence="2" key="1">
    <citation type="journal article" date="2020" name="New Phytol.">
        <title>Comparative genomics reveals dynamic genome evolution in host specialist ectomycorrhizal fungi.</title>
        <authorList>
            <person name="Lofgren L.A."/>
            <person name="Nguyen N.H."/>
            <person name="Vilgalys R."/>
            <person name="Ruytinx J."/>
            <person name="Liao H.L."/>
            <person name="Branco S."/>
            <person name="Kuo A."/>
            <person name="LaButti K."/>
            <person name="Lipzen A."/>
            <person name="Andreopoulos W."/>
            <person name="Pangilinan J."/>
            <person name="Riley R."/>
            <person name="Hundley H."/>
            <person name="Na H."/>
            <person name="Barry K."/>
            <person name="Grigoriev I.V."/>
            <person name="Stajich J.E."/>
            <person name="Kennedy P.G."/>
        </authorList>
    </citation>
    <scope>NUCLEOTIDE SEQUENCE</scope>
    <source>
        <strain evidence="2">FC203</strain>
    </source>
</reference>
<proteinExistence type="predicted"/>